<evidence type="ECO:0000313" key="1">
    <source>
        <dbReference type="EMBL" id="EEF58523.1"/>
    </source>
</evidence>
<keyword evidence="2" id="KW-1185">Reference proteome</keyword>
<proteinExistence type="predicted"/>
<sequence length="76" mass="8709">MSYFKAILAAWMRYVYTSLARTLPNSRNRFILFINTSSKTLLPLSTADISCSFQIKWHCAENTLALHTLCCKMTSL</sequence>
<reference evidence="1 2" key="1">
    <citation type="journal article" date="2011" name="J. Bacteriol.">
        <title>Genome sequence of 'Pedosphaera parvula' Ellin514, an aerobic Verrucomicrobial isolate from pasture soil.</title>
        <authorList>
            <person name="Kant R."/>
            <person name="van Passel M.W."/>
            <person name="Sangwan P."/>
            <person name="Palva A."/>
            <person name="Lucas S."/>
            <person name="Copeland A."/>
            <person name="Lapidus A."/>
            <person name="Glavina Del Rio T."/>
            <person name="Dalin E."/>
            <person name="Tice H."/>
            <person name="Bruce D."/>
            <person name="Goodwin L."/>
            <person name="Pitluck S."/>
            <person name="Chertkov O."/>
            <person name="Larimer F.W."/>
            <person name="Land M.L."/>
            <person name="Hauser L."/>
            <person name="Brettin T.S."/>
            <person name="Detter J.C."/>
            <person name="Han S."/>
            <person name="de Vos W.M."/>
            <person name="Janssen P.H."/>
            <person name="Smidt H."/>
        </authorList>
    </citation>
    <scope>NUCLEOTIDE SEQUENCE [LARGE SCALE GENOMIC DNA]</scope>
    <source>
        <strain evidence="1 2">Ellin514</strain>
    </source>
</reference>
<dbReference type="EMBL" id="ABOX02000042">
    <property type="protein sequence ID" value="EEF58523.1"/>
    <property type="molecule type" value="Genomic_DNA"/>
</dbReference>
<name>B9XNV0_PEDPL</name>
<dbReference type="STRING" id="320771.Cflav_PD1250"/>
<protein>
    <submittedName>
        <fullName evidence="1">Uncharacterized protein</fullName>
    </submittedName>
</protein>
<dbReference type="AlphaFoldDB" id="B9XNV0"/>
<dbReference type="Proteomes" id="UP000003688">
    <property type="component" value="Unassembled WGS sequence"/>
</dbReference>
<gene>
    <name evidence="1" type="ORF">Cflav_PD1250</name>
</gene>
<comment type="caution">
    <text evidence="1">The sequence shown here is derived from an EMBL/GenBank/DDBJ whole genome shotgun (WGS) entry which is preliminary data.</text>
</comment>
<accession>B9XNV0</accession>
<organism evidence="1 2">
    <name type="scientific">Pedosphaera parvula (strain Ellin514)</name>
    <dbReference type="NCBI Taxonomy" id="320771"/>
    <lineage>
        <taxon>Bacteria</taxon>
        <taxon>Pseudomonadati</taxon>
        <taxon>Verrucomicrobiota</taxon>
        <taxon>Pedosphaerae</taxon>
        <taxon>Pedosphaerales</taxon>
        <taxon>Pedosphaeraceae</taxon>
        <taxon>Pedosphaera</taxon>
    </lineage>
</organism>
<evidence type="ECO:0000313" key="2">
    <source>
        <dbReference type="Proteomes" id="UP000003688"/>
    </source>
</evidence>